<gene>
    <name evidence="1" type="ORF">PMAYCL1PPCAC_04411</name>
</gene>
<dbReference type="Proteomes" id="UP001328107">
    <property type="component" value="Unassembled WGS sequence"/>
</dbReference>
<name>A0AAN4Z540_9BILA</name>
<dbReference type="EMBL" id="BTRK01000001">
    <property type="protein sequence ID" value="GMR34216.1"/>
    <property type="molecule type" value="Genomic_DNA"/>
</dbReference>
<feature type="non-terminal residue" evidence="1">
    <location>
        <position position="1"/>
    </location>
</feature>
<dbReference type="AlphaFoldDB" id="A0AAN4Z540"/>
<comment type="caution">
    <text evidence="1">The sequence shown here is derived from an EMBL/GenBank/DDBJ whole genome shotgun (WGS) entry which is preliminary data.</text>
</comment>
<sequence length="100" mass="11502">ADASSPLNITCVEYCEFTAKTSTLYSNSSKVDVYLDDYYKKVECGANDLFGLIYQSRLLNHPTYMYCDINNWHCGSEIITNDTTTPQHFECLQKCTNFDR</sequence>
<protein>
    <submittedName>
        <fullName evidence="1">Uncharacterized protein</fullName>
    </submittedName>
</protein>
<evidence type="ECO:0000313" key="2">
    <source>
        <dbReference type="Proteomes" id="UP001328107"/>
    </source>
</evidence>
<evidence type="ECO:0000313" key="1">
    <source>
        <dbReference type="EMBL" id="GMR34216.1"/>
    </source>
</evidence>
<organism evidence="1 2">
    <name type="scientific">Pristionchus mayeri</name>
    <dbReference type="NCBI Taxonomy" id="1317129"/>
    <lineage>
        <taxon>Eukaryota</taxon>
        <taxon>Metazoa</taxon>
        <taxon>Ecdysozoa</taxon>
        <taxon>Nematoda</taxon>
        <taxon>Chromadorea</taxon>
        <taxon>Rhabditida</taxon>
        <taxon>Rhabditina</taxon>
        <taxon>Diplogasteromorpha</taxon>
        <taxon>Diplogasteroidea</taxon>
        <taxon>Neodiplogasteridae</taxon>
        <taxon>Pristionchus</taxon>
    </lineage>
</organism>
<accession>A0AAN4Z540</accession>
<proteinExistence type="predicted"/>
<feature type="non-terminal residue" evidence="1">
    <location>
        <position position="100"/>
    </location>
</feature>
<reference evidence="2" key="1">
    <citation type="submission" date="2022-10" db="EMBL/GenBank/DDBJ databases">
        <title>Genome assembly of Pristionchus species.</title>
        <authorList>
            <person name="Yoshida K."/>
            <person name="Sommer R.J."/>
        </authorList>
    </citation>
    <scope>NUCLEOTIDE SEQUENCE [LARGE SCALE GENOMIC DNA]</scope>
    <source>
        <strain evidence="2">RS5460</strain>
    </source>
</reference>
<keyword evidence="2" id="KW-1185">Reference proteome</keyword>